<sequence length="189" mass="21480">MVAEDTLEDATRNAYKYLPSTSVAKFNDLYGGAHIQLGMHVIGYKRNERRRKAGVIEEHMKYRMHGTVLLINYENIFANHLIPQFTRLPRQASVAIAQYLMNHPAALQSHTGFRNNSEHFAVSCTLGYDLSFEQAKQIMIAFWALKMIDEGAMDDLANYMISRRVVNYIEGSSNVKLSLQSGEEANISF</sequence>
<dbReference type="EMBL" id="CAJPWZ010002774">
    <property type="protein sequence ID" value="CAG2245507.1"/>
    <property type="molecule type" value="Genomic_DNA"/>
</dbReference>
<gene>
    <name evidence="1" type="ORF">MEDL_57517</name>
</gene>
<dbReference type="OrthoDB" id="10446385at2759"/>
<comment type="caution">
    <text evidence="1">The sequence shown here is derived from an EMBL/GenBank/DDBJ whole genome shotgun (WGS) entry which is preliminary data.</text>
</comment>
<evidence type="ECO:0000313" key="1">
    <source>
        <dbReference type="EMBL" id="CAG2245507.1"/>
    </source>
</evidence>
<accession>A0A8S3UHE6</accession>
<name>A0A8S3UHE6_MYTED</name>
<dbReference type="Proteomes" id="UP000683360">
    <property type="component" value="Unassembled WGS sequence"/>
</dbReference>
<keyword evidence="2" id="KW-1185">Reference proteome</keyword>
<protein>
    <submittedName>
        <fullName evidence="1">Uncharacterized protein</fullName>
    </submittedName>
</protein>
<organism evidence="1 2">
    <name type="scientific">Mytilus edulis</name>
    <name type="common">Blue mussel</name>
    <dbReference type="NCBI Taxonomy" id="6550"/>
    <lineage>
        <taxon>Eukaryota</taxon>
        <taxon>Metazoa</taxon>
        <taxon>Spiralia</taxon>
        <taxon>Lophotrochozoa</taxon>
        <taxon>Mollusca</taxon>
        <taxon>Bivalvia</taxon>
        <taxon>Autobranchia</taxon>
        <taxon>Pteriomorphia</taxon>
        <taxon>Mytilida</taxon>
        <taxon>Mytiloidea</taxon>
        <taxon>Mytilidae</taxon>
        <taxon>Mytilinae</taxon>
        <taxon>Mytilus</taxon>
    </lineage>
</organism>
<proteinExistence type="predicted"/>
<dbReference type="AlphaFoldDB" id="A0A8S3UHE6"/>
<reference evidence="1" key="1">
    <citation type="submission" date="2021-03" db="EMBL/GenBank/DDBJ databases">
        <authorList>
            <person name="Bekaert M."/>
        </authorList>
    </citation>
    <scope>NUCLEOTIDE SEQUENCE</scope>
</reference>
<evidence type="ECO:0000313" key="2">
    <source>
        <dbReference type="Proteomes" id="UP000683360"/>
    </source>
</evidence>